<dbReference type="PROSITE" id="PS51198">
    <property type="entry name" value="UVRD_HELICASE_ATP_BIND"/>
    <property type="match status" value="1"/>
</dbReference>
<dbReference type="SUPFAM" id="SSF48403">
    <property type="entry name" value="Ankyrin repeat"/>
    <property type="match status" value="1"/>
</dbReference>
<evidence type="ECO:0000259" key="6">
    <source>
        <dbReference type="PROSITE" id="PS51198"/>
    </source>
</evidence>
<dbReference type="PANTHER" id="PTHR21529:SF4">
    <property type="entry name" value="TPR AND ANKYRIN REPEAT-CONTAINING PROTEIN 1"/>
    <property type="match status" value="1"/>
</dbReference>
<dbReference type="InterPro" id="IPR014016">
    <property type="entry name" value="UvrD-like_ATP-bd"/>
</dbReference>
<dbReference type="EMBL" id="HBHK01018815">
    <property type="protein sequence ID" value="CAD9693851.1"/>
    <property type="molecule type" value="Transcribed_RNA"/>
</dbReference>
<dbReference type="Pfam" id="PF00612">
    <property type="entry name" value="IQ"/>
    <property type="match status" value="1"/>
</dbReference>
<dbReference type="Gene3D" id="1.20.5.190">
    <property type="match status" value="1"/>
</dbReference>
<dbReference type="InterPro" id="IPR036770">
    <property type="entry name" value="Ankyrin_rpt-contain_sf"/>
</dbReference>
<feature type="binding site" evidence="5">
    <location>
        <begin position="1135"/>
        <end position="1142"/>
    </location>
    <ligand>
        <name>ATP</name>
        <dbReference type="ChEBI" id="CHEBI:30616"/>
    </ligand>
</feature>
<dbReference type="GO" id="GO:0016787">
    <property type="term" value="F:hydrolase activity"/>
    <property type="evidence" value="ECO:0007669"/>
    <property type="project" value="UniProtKB-UniRule"/>
</dbReference>
<evidence type="ECO:0000313" key="7">
    <source>
        <dbReference type="EMBL" id="CAD9693851.1"/>
    </source>
</evidence>
<keyword evidence="4 5" id="KW-0067">ATP-binding</keyword>
<keyword evidence="2 5" id="KW-0378">Hydrolase</keyword>
<reference evidence="7" key="1">
    <citation type="submission" date="2021-01" db="EMBL/GenBank/DDBJ databases">
        <authorList>
            <person name="Corre E."/>
            <person name="Pelletier E."/>
            <person name="Niang G."/>
            <person name="Scheremetjew M."/>
            <person name="Finn R."/>
            <person name="Kale V."/>
            <person name="Holt S."/>
            <person name="Cochrane G."/>
            <person name="Meng A."/>
            <person name="Brown T."/>
            <person name="Cohen L."/>
        </authorList>
    </citation>
    <scope>NUCLEOTIDE SEQUENCE</scope>
    <source>
        <strain evidence="7">NY070348D</strain>
    </source>
</reference>
<dbReference type="InterPro" id="IPR039904">
    <property type="entry name" value="TRANK1"/>
</dbReference>
<feature type="domain" description="UvrD-like helicase ATP-binding" evidence="6">
    <location>
        <begin position="1114"/>
        <end position="1431"/>
    </location>
</feature>
<name>A0A7S2SAI5_9STRA</name>
<organism evidence="7">
    <name type="scientific">Mucochytrium quahogii</name>
    <dbReference type="NCBI Taxonomy" id="96639"/>
    <lineage>
        <taxon>Eukaryota</taxon>
        <taxon>Sar</taxon>
        <taxon>Stramenopiles</taxon>
        <taxon>Bigyra</taxon>
        <taxon>Labyrinthulomycetes</taxon>
        <taxon>Thraustochytrida</taxon>
        <taxon>Thraustochytriidae</taxon>
        <taxon>Mucochytrium</taxon>
    </lineage>
</organism>
<gene>
    <name evidence="7" type="ORF">QSP1433_LOCUS11875</name>
</gene>
<keyword evidence="3 5" id="KW-0347">Helicase</keyword>
<dbReference type="InterPro" id="IPR013986">
    <property type="entry name" value="DExx_box_DNA_helicase_dom_sf"/>
</dbReference>
<keyword evidence="1 5" id="KW-0547">Nucleotide-binding</keyword>
<evidence type="ECO:0000256" key="5">
    <source>
        <dbReference type="PROSITE-ProRule" id="PRU00560"/>
    </source>
</evidence>
<dbReference type="InterPro" id="IPR000048">
    <property type="entry name" value="IQ_motif_EF-hand-BS"/>
</dbReference>
<dbReference type="GO" id="GO:0004386">
    <property type="term" value="F:helicase activity"/>
    <property type="evidence" value="ECO:0007669"/>
    <property type="project" value="UniProtKB-UniRule"/>
</dbReference>
<dbReference type="GO" id="GO:0005524">
    <property type="term" value="F:ATP binding"/>
    <property type="evidence" value="ECO:0007669"/>
    <property type="project" value="UniProtKB-UniRule"/>
</dbReference>
<dbReference type="Pfam" id="PF00580">
    <property type="entry name" value="UvrD-helicase"/>
    <property type="match status" value="1"/>
</dbReference>
<protein>
    <recommendedName>
        <fullName evidence="6">UvrD-like helicase ATP-binding domain-containing protein</fullName>
    </recommendedName>
</protein>
<accession>A0A7S2SAI5</accession>
<dbReference type="PANTHER" id="PTHR21529">
    <property type="entry name" value="MAMMARY TURMOR VIRUS RECEPTOR HOMOLOG 1, 2 MTVR1, 2"/>
    <property type="match status" value="1"/>
</dbReference>
<evidence type="ECO:0000256" key="2">
    <source>
        <dbReference type="ARBA" id="ARBA00022801"/>
    </source>
</evidence>
<dbReference type="SUPFAM" id="SSF52540">
    <property type="entry name" value="P-loop containing nucleoside triphosphate hydrolases"/>
    <property type="match status" value="1"/>
</dbReference>
<dbReference type="InterPro" id="IPR027417">
    <property type="entry name" value="P-loop_NTPase"/>
</dbReference>
<dbReference type="Gene3D" id="1.10.10.160">
    <property type="match status" value="1"/>
</dbReference>
<proteinExistence type="predicted"/>
<sequence length="1735" mass="199339">MLDQNTIIKLVALNQRDILEMIVITAQITTDVVELTCPTYETLLSRLVDFNGWKDLELFPVVGQKGAPFFRSDTEIDVNGKLEMYMYIALRFNAFPTLDWLLSRVRENGHLSYLVQERLFACACLCKNSDAVLWLLSHGFEFNVPNLLSICGRRALLDHPKISLIVLYKCFVLDSPMSRLNIGVALSDCYMKMEHHCERLVNDLSQATTIAELDKLKIPMAEYFDLCSEDILGSITKRMASAIRTPIHDLNKPKTETEGSVHFLRVNWLLEQPWFPRVYSKLRLMRKKKGSSESSEQAMHSLNWIMGIYAEYRRLATLIEDSFCQGDVRSSLYHAHGFFTHVGNVLLEDYIVTYTCINCDDEERILSEYRDAFFQRFNETYSKLCLFLSIPKQSKPQLSTTYKIAGYPVPFCLPAEEGDISMISELRNNVIVTDLSVFNGLLYAAQGGHLDVIQLLHKFECPFNSSLRMDALATALENGNLEVVAHLGGGLLTETHEIAYYVATPRYANKKGLTLCVVNDEPKWISSGGESSETNVFKERRFILSIIDWYFHPESQVNCNNERVAAFSWVVNRLPEAVQNGPDFGAYLFSLVSQESRPELVVDLLRVSIPKSSKYRHAVEPLALRCRLAHVVKFFMQDYGVNFSELDVEVVPEDEHEFSGLLRLQEREYAHMEQQIRLNLGGGEFRLCKFESTDYLDLEKTRFPSWSMGTILHLLPVFLGGSEQMYSAEPFISTHIAVDKLYKNANEFIVTFIHHHQLYKIIQETDAHGFTPAQIAWSRGIDIERGIAELLGSIEGATKIQALVRSRKCHLRFKYIRTCIVRIQACARGYKTRVKYKPLLLPGAQYRARLMVIWENFIEQDWELKQVDWTKMHDEFDIMELDDETTGIDDDKLDDDVVETLYKKAAKTEVARTPDTEASTVGEVEEQEVFNLQPGEELQEIKLNGNMESIRITHSVLKWFQNQDPKYAEMFIRRLRQLASGERSRILAKALVGSKLQIYETYLDQSTAQRIIWTECCDEGKYYILIWYVLKHKWVSRYMNLIDRSYFRLQKRSETMGANVLTDDMDKENGVLLMDGNRMLADPRRNTPLKLYQIKKNDLPELESIGLSKSWRPPLRLTNKERDIVEKPGTVLLLGRSGTGKTMCVVNRMSRDRHLNQLPGFKQLFVARNQKVTSLVENLTVVSFLNESELEGVEFHTFDNLLKQTLARLSEMTKTSNHFPLTKRIDYGRFKLELFPRMTVGKKCHLAPLIVWTQIKSFLKGSILAITKERSLTEEEYLALPANQCKLNEAQRKEAYGLFQMYEVLCKEHRCWDDCDRVYRTIELLGSVPRSGSGGKGWLATSADGAPPNTVGFHKVYIDEGQDFTTTEIALLFLLCGNTRSLFLCGDNAQSIEDGVDFRFEEVRSIVFHLTGSQQAMIERPVRLNVNYRSHGGILVFAAAILDRMFLAFPNSADKTMKDEGLFSGPKPSLLEMKSGPSEIKRLTDQNEKIFVITPENNVQALQDLLGENRIVLSIKESKGLEFQYVAVVDFFCTMETSLHKAWKELFSKEGHALDFSKKAPEIERHLKLFYTAVTRCASKLMIIETKQNNLTSAFFRWAERENLCERFNWQLEEERSVLTTEEWKRRGLDFVLNENDYDVSWLTRAKACFASANAPELVEKMNVQIEARTLRAELYTTRDVSVDKHHKISVLVEKCLNIDLAVEASRLVQTILELGDDRITRFMRVEVLPKFKGV</sequence>
<dbReference type="Gene3D" id="3.40.50.300">
    <property type="entry name" value="P-loop containing nucleotide triphosphate hydrolases"/>
    <property type="match status" value="2"/>
</dbReference>
<evidence type="ECO:0000256" key="1">
    <source>
        <dbReference type="ARBA" id="ARBA00022741"/>
    </source>
</evidence>
<dbReference type="PROSITE" id="PS50096">
    <property type="entry name" value="IQ"/>
    <property type="match status" value="1"/>
</dbReference>
<evidence type="ECO:0000256" key="3">
    <source>
        <dbReference type="ARBA" id="ARBA00022806"/>
    </source>
</evidence>
<evidence type="ECO:0000256" key="4">
    <source>
        <dbReference type="ARBA" id="ARBA00022840"/>
    </source>
</evidence>